<protein>
    <submittedName>
        <fullName evidence="3">Uncharacterized protein</fullName>
    </submittedName>
</protein>
<keyword evidence="2" id="KW-0812">Transmembrane</keyword>
<keyword evidence="4" id="KW-1185">Reference proteome</keyword>
<name>A0A8J7K1P8_9CYAN</name>
<keyword evidence="2" id="KW-0472">Membrane</keyword>
<organism evidence="3 4">
    <name type="scientific">Plectonema cf. radiosum LEGE 06105</name>
    <dbReference type="NCBI Taxonomy" id="945769"/>
    <lineage>
        <taxon>Bacteria</taxon>
        <taxon>Bacillati</taxon>
        <taxon>Cyanobacteriota</taxon>
        <taxon>Cyanophyceae</taxon>
        <taxon>Oscillatoriophycideae</taxon>
        <taxon>Oscillatoriales</taxon>
        <taxon>Microcoleaceae</taxon>
        <taxon>Plectonema</taxon>
    </lineage>
</organism>
<dbReference type="RefSeq" id="WP_193922871.1">
    <property type="nucleotide sequence ID" value="NZ_JADEWL010000076.1"/>
</dbReference>
<evidence type="ECO:0000313" key="4">
    <source>
        <dbReference type="Proteomes" id="UP000620559"/>
    </source>
</evidence>
<evidence type="ECO:0000256" key="1">
    <source>
        <dbReference type="SAM" id="MobiDB-lite"/>
    </source>
</evidence>
<keyword evidence="2" id="KW-1133">Transmembrane helix</keyword>
<gene>
    <name evidence="3" type="ORF">IQ247_19890</name>
</gene>
<feature type="transmembrane region" description="Helical" evidence="2">
    <location>
        <begin position="39"/>
        <end position="61"/>
    </location>
</feature>
<evidence type="ECO:0000256" key="2">
    <source>
        <dbReference type="SAM" id="Phobius"/>
    </source>
</evidence>
<proteinExistence type="predicted"/>
<feature type="compositionally biased region" description="Polar residues" evidence="1">
    <location>
        <begin position="292"/>
        <end position="316"/>
    </location>
</feature>
<dbReference type="EMBL" id="JADEWL010000076">
    <property type="protein sequence ID" value="MBE9214906.1"/>
    <property type="molecule type" value="Genomic_DNA"/>
</dbReference>
<dbReference type="Proteomes" id="UP000620559">
    <property type="component" value="Unassembled WGS sequence"/>
</dbReference>
<accession>A0A8J7K1P8</accession>
<evidence type="ECO:0000313" key="3">
    <source>
        <dbReference type="EMBL" id="MBE9214906.1"/>
    </source>
</evidence>
<reference evidence="3" key="1">
    <citation type="submission" date="2020-10" db="EMBL/GenBank/DDBJ databases">
        <authorList>
            <person name="Castelo-Branco R."/>
            <person name="Eusebio N."/>
            <person name="Adriana R."/>
            <person name="Vieira A."/>
            <person name="Brugerolle De Fraissinette N."/>
            <person name="Rezende De Castro R."/>
            <person name="Schneider M.P."/>
            <person name="Vasconcelos V."/>
            <person name="Leao P.N."/>
        </authorList>
    </citation>
    <scope>NUCLEOTIDE SEQUENCE</scope>
    <source>
        <strain evidence="3">LEGE 06105</strain>
    </source>
</reference>
<feature type="region of interest" description="Disordered" evidence="1">
    <location>
        <begin position="259"/>
        <end position="316"/>
    </location>
</feature>
<feature type="compositionally biased region" description="Polar residues" evidence="1">
    <location>
        <begin position="105"/>
        <end position="122"/>
    </location>
</feature>
<dbReference type="AlphaFoldDB" id="A0A8J7K1P8"/>
<feature type="region of interest" description="Disordered" evidence="1">
    <location>
        <begin position="86"/>
        <end position="127"/>
    </location>
</feature>
<comment type="caution">
    <text evidence="3">The sequence shown here is derived from an EMBL/GenBank/DDBJ whole genome shotgun (WGS) entry which is preliminary data.</text>
</comment>
<sequence>MPLITDFDIDNNIDMTQSVAQKNSVSEKTWRRQTDSPGWWIAFSCGSVILHLLAFWLISLYEFNLSQQRRPQSAVAIEFIDISPQKSSPVQPQIKPKPIPPKPLNTRTIVPQNSQPPVNPSTVKPPVTSIDRDAIAFDNQKIQQQQRQLELEQQRQLEAILRQQAEQLRQRQAQQQQLEAQIRQQELAQQQQLEAQIRQQELAQQQQLEAQIRQQELEQQQQLQAQIRQQELEQQQQLQAQRQQELEQQQLEQRRLAQQSRLEAEEQRQLATQQQPQNPVDGEKIADAPTNALGQTPQQSNKTSPVPIQNQPTQSGGILTASWKIDTNTFVKDKPDNLAQPLKRINSDIPLPPPKDGNFQPRDFLVWLTIDNQGNLLLIKVDEAIPLAQRTQYQEYAEEIFNGQKFIPASGNNGNKPDLSNLPIRVNIQNASQ</sequence>
<feature type="compositionally biased region" description="Polar residues" evidence="1">
    <location>
        <begin position="269"/>
        <end position="278"/>
    </location>
</feature>